<dbReference type="AlphaFoldDB" id="A0A1U9YY11"/>
<dbReference type="KEGG" id="mmed:Mame_00940"/>
<reference evidence="3 4" key="1">
    <citation type="submission" date="2017-03" db="EMBL/GenBank/DDBJ databases">
        <title>Foreign affairs: Plasmid Transfer between Roseobacters and Rhizobia.</title>
        <authorList>
            <person name="Bartling P."/>
            <person name="Bunk B."/>
            <person name="Overmann J."/>
            <person name="Brinkmann H."/>
            <person name="Petersen J."/>
        </authorList>
    </citation>
    <scope>NUCLEOTIDE SEQUENCE [LARGE SCALE GENOMIC DNA]</scope>
    <source>
        <strain evidence="3 4">MACL11</strain>
    </source>
</reference>
<accession>A0A1U9YY11</accession>
<evidence type="ECO:0000313" key="3">
    <source>
        <dbReference type="EMBL" id="AQZ50314.1"/>
    </source>
</evidence>
<keyword evidence="1" id="KW-0472">Membrane</keyword>
<evidence type="ECO:0000256" key="1">
    <source>
        <dbReference type="SAM" id="Phobius"/>
    </source>
</evidence>
<evidence type="ECO:0000259" key="2">
    <source>
        <dbReference type="Pfam" id="PF07331"/>
    </source>
</evidence>
<evidence type="ECO:0000313" key="4">
    <source>
        <dbReference type="Proteomes" id="UP000191135"/>
    </source>
</evidence>
<organism evidence="3 4">
    <name type="scientific">Martelella mediterranea DSM 17316</name>
    <dbReference type="NCBI Taxonomy" id="1122214"/>
    <lineage>
        <taxon>Bacteria</taxon>
        <taxon>Pseudomonadati</taxon>
        <taxon>Pseudomonadota</taxon>
        <taxon>Alphaproteobacteria</taxon>
        <taxon>Hyphomicrobiales</taxon>
        <taxon>Aurantimonadaceae</taxon>
        <taxon>Martelella</taxon>
    </lineage>
</organism>
<dbReference type="InterPro" id="IPR009936">
    <property type="entry name" value="DUF1468"/>
</dbReference>
<feature type="transmembrane region" description="Helical" evidence="1">
    <location>
        <begin position="69"/>
        <end position="86"/>
    </location>
</feature>
<dbReference type="Pfam" id="PF07331">
    <property type="entry name" value="TctB"/>
    <property type="match status" value="1"/>
</dbReference>
<feature type="transmembrane region" description="Helical" evidence="1">
    <location>
        <begin position="115"/>
        <end position="135"/>
    </location>
</feature>
<dbReference type="RefSeq" id="WP_018064906.1">
    <property type="nucleotide sequence ID" value="NZ_AQWH01000009.1"/>
</dbReference>
<keyword evidence="1" id="KW-1133">Transmembrane helix</keyword>
<keyword evidence="4" id="KW-1185">Reference proteome</keyword>
<protein>
    <submittedName>
        <fullName evidence="3">Tripartite tricarboxylate transporter TctB family protein</fullName>
    </submittedName>
</protein>
<dbReference type="Proteomes" id="UP000191135">
    <property type="component" value="Chromosome"/>
</dbReference>
<keyword evidence="1" id="KW-0812">Transmembrane</keyword>
<dbReference type="EMBL" id="CP020330">
    <property type="protein sequence ID" value="AQZ50314.1"/>
    <property type="molecule type" value="Genomic_DNA"/>
</dbReference>
<feature type="transmembrane region" description="Helical" evidence="1">
    <location>
        <begin position="92"/>
        <end position="108"/>
    </location>
</feature>
<feature type="transmembrane region" description="Helical" evidence="1">
    <location>
        <begin position="7"/>
        <end position="23"/>
    </location>
</feature>
<feature type="domain" description="DUF1468" evidence="2">
    <location>
        <begin position="7"/>
        <end position="139"/>
    </location>
</feature>
<name>A0A1U9YY11_9HYPH</name>
<feature type="transmembrane region" description="Helical" evidence="1">
    <location>
        <begin position="38"/>
        <end position="57"/>
    </location>
</feature>
<gene>
    <name evidence="3" type="ORF">Mame_00940</name>
</gene>
<proteinExistence type="predicted"/>
<dbReference type="eggNOG" id="ENOG5032RM5">
    <property type="taxonomic scope" value="Bacteria"/>
</dbReference>
<dbReference type="STRING" id="1122214.Mame_00940"/>
<dbReference type="OrthoDB" id="7860650at2"/>
<sequence>MQFERLIGGAAIIFGGFLLFYLIPDQVTASAGPIDPSLFPRIAAWLFILLGAVQLVMKPREAAGFDGYEFARLVGLTLAVLVAALAMPRIGFLPSAVALMVVICAFMFERRYAWLAATIAAVPVGTWFVFVIVMGRPLPAIPF</sequence>